<dbReference type="SMART" id="SM00448">
    <property type="entry name" value="REC"/>
    <property type="match status" value="1"/>
</dbReference>
<dbReference type="InterPro" id="IPR029787">
    <property type="entry name" value="Nucleotide_cyclase"/>
</dbReference>
<dbReference type="PANTHER" id="PTHR46663:SF2">
    <property type="entry name" value="GGDEF DOMAIN-CONTAINING PROTEIN"/>
    <property type="match status" value="1"/>
</dbReference>
<evidence type="ECO:0000313" key="5">
    <source>
        <dbReference type="EMBL" id="KJV26574.1"/>
    </source>
</evidence>
<dbReference type="InterPro" id="IPR001789">
    <property type="entry name" value="Sig_transdc_resp-reg_receiver"/>
</dbReference>
<dbReference type="CDD" id="cd01949">
    <property type="entry name" value="GGDEF"/>
    <property type="match status" value="1"/>
</dbReference>
<keyword evidence="5" id="KW-0808">Transferase</keyword>
<dbReference type="InterPro" id="IPR052163">
    <property type="entry name" value="DGC-Regulatory_Protein"/>
</dbReference>
<dbReference type="FunFam" id="3.30.70.270:FF:000001">
    <property type="entry name" value="Diguanylate cyclase domain protein"/>
    <property type="match status" value="1"/>
</dbReference>
<keyword evidence="6" id="KW-1185">Reference proteome</keyword>
<dbReference type="InterPro" id="IPR043128">
    <property type="entry name" value="Rev_trsase/Diguanyl_cyclase"/>
</dbReference>
<dbReference type="Pfam" id="PF00990">
    <property type="entry name" value="GGDEF"/>
    <property type="match status" value="1"/>
</dbReference>
<name>A0A0F3K924_9GAMM</name>
<evidence type="ECO:0000259" key="3">
    <source>
        <dbReference type="PROSITE" id="PS50110"/>
    </source>
</evidence>
<sequence>MRPKILVVDDTPANLVAMRRLLARADADIFEADNGNDALALCLDHEFALVLLDVNMPGMDGFEVAELIGETEHLRETPIIFVTAAYADDLNRMKGYTAGAVDYIAKPINDAILQSKVKIFLELYRARALLQHALDELSERNLQLTTEVAERTRMEQLVRHQATHDALTGLPNRVLFRERLENALAAANAGGAPFGLAYIDIDGFKGVNDAHGHAAGDELLKAIAARIDARTRGTDTVARLGGDEFAVLLNDATDGQAALARCQSLCDTIAEPYTLTVADLRIPATIGASIGVTMSLPRDAYDRLVSTADEAMYEAKRGGKNRCILR</sequence>
<dbReference type="Gene3D" id="3.40.50.2300">
    <property type="match status" value="1"/>
</dbReference>
<dbReference type="EMBL" id="JZRB01000054">
    <property type="protein sequence ID" value="KJV26574.1"/>
    <property type="molecule type" value="Genomic_DNA"/>
</dbReference>
<dbReference type="GO" id="GO:0016301">
    <property type="term" value="F:kinase activity"/>
    <property type="evidence" value="ECO:0007669"/>
    <property type="project" value="UniProtKB-KW"/>
</dbReference>
<feature type="domain" description="Response regulatory" evidence="3">
    <location>
        <begin position="4"/>
        <end position="121"/>
    </location>
</feature>
<feature type="domain" description="GGDEF" evidence="4">
    <location>
        <begin position="192"/>
        <end position="326"/>
    </location>
</feature>
<accession>A0A0F3K924</accession>
<dbReference type="SMART" id="SM00267">
    <property type="entry name" value="GGDEF"/>
    <property type="match status" value="1"/>
</dbReference>
<dbReference type="PATRIC" id="fig|345309.4.peg.3486"/>
<dbReference type="PROSITE" id="PS50887">
    <property type="entry name" value="GGDEF"/>
    <property type="match status" value="1"/>
</dbReference>
<dbReference type="InterPro" id="IPR000160">
    <property type="entry name" value="GGDEF_dom"/>
</dbReference>
<dbReference type="SUPFAM" id="SSF55073">
    <property type="entry name" value="Nucleotide cyclase"/>
    <property type="match status" value="1"/>
</dbReference>
<proteinExistence type="predicted"/>
<dbReference type="PROSITE" id="PS50110">
    <property type="entry name" value="RESPONSE_REGULATORY"/>
    <property type="match status" value="1"/>
</dbReference>
<dbReference type="InterPro" id="IPR011006">
    <property type="entry name" value="CheY-like_superfamily"/>
</dbReference>
<feature type="modified residue" description="4-aspartylphosphate" evidence="2">
    <location>
        <position position="53"/>
    </location>
</feature>
<dbReference type="PANTHER" id="PTHR46663">
    <property type="entry name" value="DIGUANYLATE CYCLASE DGCT-RELATED"/>
    <property type="match status" value="1"/>
</dbReference>
<protein>
    <submittedName>
        <fullName evidence="5">Histidine kinase</fullName>
    </submittedName>
</protein>
<evidence type="ECO:0000313" key="6">
    <source>
        <dbReference type="Proteomes" id="UP000033651"/>
    </source>
</evidence>
<evidence type="ECO:0000256" key="1">
    <source>
        <dbReference type="ARBA" id="ARBA00001946"/>
    </source>
</evidence>
<gene>
    <name evidence="5" type="ORF">VI08_18385</name>
</gene>
<dbReference type="GO" id="GO:0000160">
    <property type="term" value="P:phosphorelay signal transduction system"/>
    <property type="evidence" value="ECO:0007669"/>
    <property type="project" value="InterPro"/>
</dbReference>
<evidence type="ECO:0000256" key="2">
    <source>
        <dbReference type="PROSITE-ProRule" id="PRU00169"/>
    </source>
</evidence>
<comment type="caution">
    <text evidence="5">The sequence shown here is derived from an EMBL/GenBank/DDBJ whole genome shotgun (WGS) entry which is preliminary data.</text>
</comment>
<dbReference type="NCBIfam" id="TIGR00254">
    <property type="entry name" value="GGDEF"/>
    <property type="match status" value="1"/>
</dbReference>
<dbReference type="Proteomes" id="UP000033651">
    <property type="component" value="Unassembled WGS sequence"/>
</dbReference>
<reference evidence="5 6" key="1">
    <citation type="submission" date="2015-03" db="EMBL/GenBank/DDBJ databases">
        <title>Draft genome sequence of Luteibacter yeojuensis strain SU11.</title>
        <authorList>
            <person name="Sulaiman J."/>
            <person name="Priya K."/>
            <person name="Chan K.-G."/>
        </authorList>
    </citation>
    <scope>NUCLEOTIDE SEQUENCE [LARGE SCALE GENOMIC DNA]</scope>
    <source>
        <strain evidence="5 6">SU11</strain>
    </source>
</reference>
<dbReference type="Pfam" id="PF00072">
    <property type="entry name" value="Response_reg"/>
    <property type="match status" value="1"/>
</dbReference>
<dbReference type="AlphaFoldDB" id="A0A0F3K924"/>
<comment type="cofactor">
    <cofactor evidence="1">
        <name>Mg(2+)</name>
        <dbReference type="ChEBI" id="CHEBI:18420"/>
    </cofactor>
</comment>
<dbReference type="OrthoDB" id="8807260at2"/>
<dbReference type="Gene3D" id="3.30.70.270">
    <property type="match status" value="1"/>
</dbReference>
<dbReference type="SUPFAM" id="SSF52172">
    <property type="entry name" value="CheY-like"/>
    <property type="match status" value="1"/>
</dbReference>
<evidence type="ECO:0000259" key="4">
    <source>
        <dbReference type="PROSITE" id="PS50887"/>
    </source>
</evidence>
<keyword evidence="2" id="KW-0597">Phosphoprotein</keyword>
<keyword evidence="5" id="KW-0418">Kinase</keyword>
<organism evidence="5 6">
    <name type="scientific">Luteibacter yeojuensis</name>
    <dbReference type="NCBI Taxonomy" id="345309"/>
    <lineage>
        <taxon>Bacteria</taxon>
        <taxon>Pseudomonadati</taxon>
        <taxon>Pseudomonadota</taxon>
        <taxon>Gammaproteobacteria</taxon>
        <taxon>Lysobacterales</taxon>
        <taxon>Rhodanobacteraceae</taxon>
        <taxon>Luteibacter</taxon>
    </lineage>
</organism>